<keyword evidence="1" id="KW-0949">S-adenosyl-L-methionine</keyword>
<proteinExistence type="predicted"/>
<dbReference type="CDD" id="cd01335">
    <property type="entry name" value="Radical_SAM"/>
    <property type="match status" value="1"/>
</dbReference>
<name>A0A1F7X8K9_9BACT</name>
<evidence type="ECO:0000256" key="4">
    <source>
        <dbReference type="ARBA" id="ARBA00023014"/>
    </source>
</evidence>
<dbReference type="PANTHER" id="PTHR11228:SF34">
    <property type="entry name" value="TUNGSTEN-CONTAINING ALDEHYDE FERREDOXIN OXIDOREDUCTASE COFACTOR MODIFYING PROTEIN"/>
    <property type="match status" value="1"/>
</dbReference>
<keyword evidence="4" id="KW-0411">Iron-sulfur</keyword>
<evidence type="ECO:0000256" key="2">
    <source>
        <dbReference type="ARBA" id="ARBA00022723"/>
    </source>
</evidence>
<dbReference type="SFLD" id="SFLDG01067">
    <property type="entry name" value="SPASM/twitch_domain_containing"/>
    <property type="match status" value="1"/>
</dbReference>
<keyword evidence="2" id="KW-0479">Metal-binding</keyword>
<dbReference type="SUPFAM" id="SSF102114">
    <property type="entry name" value="Radical SAM enzymes"/>
    <property type="match status" value="1"/>
</dbReference>
<dbReference type="EMBL" id="MGFS01000031">
    <property type="protein sequence ID" value="OGM10728.1"/>
    <property type="molecule type" value="Genomic_DNA"/>
</dbReference>
<protein>
    <submittedName>
        <fullName evidence="5">His-Xaa-Ser system radical SAM maturase HxsC</fullName>
    </submittedName>
</protein>
<reference evidence="5 6" key="1">
    <citation type="journal article" date="2016" name="Nat. Commun.">
        <title>Thousands of microbial genomes shed light on interconnected biogeochemical processes in an aquifer system.</title>
        <authorList>
            <person name="Anantharaman K."/>
            <person name="Brown C.T."/>
            <person name="Hug L.A."/>
            <person name="Sharon I."/>
            <person name="Castelle C.J."/>
            <person name="Probst A.J."/>
            <person name="Thomas B.C."/>
            <person name="Singh A."/>
            <person name="Wilkins M.J."/>
            <person name="Karaoz U."/>
            <person name="Brodie E.L."/>
            <person name="Williams K.H."/>
            <person name="Hubbard S.S."/>
            <person name="Banfield J.F."/>
        </authorList>
    </citation>
    <scope>NUCLEOTIDE SEQUENCE [LARGE SCALE GENOMIC DNA]</scope>
</reference>
<dbReference type="Gene3D" id="3.20.20.70">
    <property type="entry name" value="Aldolase class I"/>
    <property type="match status" value="1"/>
</dbReference>
<comment type="caution">
    <text evidence="5">The sequence shown here is derived from an EMBL/GenBank/DDBJ whole genome shotgun (WGS) entry which is preliminary data.</text>
</comment>
<dbReference type="GO" id="GO:0046872">
    <property type="term" value="F:metal ion binding"/>
    <property type="evidence" value="ECO:0007669"/>
    <property type="project" value="UniProtKB-KW"/>
</dbReference>
<accession>A0A1F7X8K9</accession>
<organism evidence="5 6">
    <name type="scientific">Candidatus Woesebacteria bacterium RBG_16_34_12</name>
    <dbReference type="NCBI Taxonomy" id="1802480"/>
    <lineage>
        <taxon>Bacteria</taxon>
        <taxon>Candidatus Woeseibacteriota</taxon>
    </lineage>
</organism>
<dbReference type="Proteomes" id="UP000177053">
    <property type="component" value="Unassembled WGS sequence"/>
</dbReference>
<dbReference type="InterPro" id="IPR007197">
    <property type="entry name" value="rSAM"/>
</dbReference>
<dbReference type="InterPro" id="IPR024032">
    <property type="entry name" value="rSAM_paired_HxsC"/>
</dbReference>
<evidence type="ECO:0000256" key="1">
    <source>
        <dbReference type="ARBA" id="ARBA00022691"/>
    </source>
</evidence>
<dbReference type="NCBIfam" id="TIGR03977">
    <property type="entry name" value="rSAM_pair_HxsC"/>
    <property type="match status" value="1"/>
</dbReference>
<dbReference type="SFLD" id="SFLDG01103">
    <property type="entry name" value="Uncharacterised_Radical_SAM_Su"/>
    <property type="match status" value="1"/>
</dbReference>
<evidence type="ECO:0000313" key="5">
    <source>
        <dbReference type="EMBL" id="OGM10728.1"/>
    </source>
</evidence>
<dbReference type="SFLD" id="SFLDS00029">
    <property type="entry name" value="Radical_SAM"/>
    <property type="match status" value="1"/>
</dbReference>
<dbReference type="InterPro" id="IPR050377">
    <property type="entry name" value="Radical_SAM_PqqE_MftC-like"/>
</dbReference>
<evidence type="ECO:0000313" key="6">
    <source>
        <dbReference type="Proteomes" id="UP000177053"/>
    </source>
</evidence>
<dbReference type="GO" id="GO:0003824">
    <property type="term" value="F:catalytic activity"/>
    <property type="evidence" value="ECO:0007669"/>
    <property type="project" value="InterPro"/>
</dbReference>
<dbReference type="InterPro" id="IPR058240">
    <property type="entry name" value="rSAM_sf"/>
</dbReference>
<gene>
    <name evidence="5" type="ORF">A2Z22_00030</name>
</gene>
<evidence type="ECO:0000256" key="3">
    <source>
        <dbReference type="ARBA" id="ARBA00023004"/>
    </source>
</evidence>
<dbReference type="PANTHER" id="PTHR11228">
    <property type="entry name" value="RADICAL SAM DOMAIN PROTEIN"/>
    <property type="match status" value="1"/>
</dbReference>
<dbReference type="GO" id="GO:0051536">
    <property type="term" value="F:iron-sulfur cluster binding"/>
    <property type="evidence" value="ECO:0007669"/>
    <property type="project" value="UniProtKB-KW"/>
</dbReference>
<keyword evidence="3" id="KW-0408">Iron</keyword>
<dbReference type="AlphaFoldDB" id="A0A1F7X8K9"/>
<sequence>MLTLQGIPVNVQKPLLGKIDTSSVNKNERQSIIVNPKLSKRELKNYEAILFSSENIDKKIELLKIPTIYKIDGIHILDDADVVEILPDGRITVLYKKKSPHNIIFVTSKCNSNCIMCPQPINYAEGNLTDLNLKLISLIDKSTNELALTGGEPTIAGKDLLQLILACKNLLPDTSLLLLTNARKFGDFNYTHLLSSILHPNLTIGTALYGDNDRQHDGIVGAKGAFNETVMGILNLASFGNQIEIRTVIFRHTYKNLLHIAEFIYRNMTFVKHIAFMGLETIHQGKQNLDSLWVPPYEMISYLEEAIHYLTQRVMNTSIYNIPLCLLPESLWKFARQSISDWKRSFDAKCQFCSVRENCSGMFDSTIDLFRNYLKPI</sequence>
<dbReference type="InterPro" id="IPR013785">
    <property type="entry name" value="Aldolase_TIM"/>
</dbReference>